<name>A0A151PAJ1_ALLMI</name>
<sequence length="199" mass="22051">MPMPVPSTQDPSWTKEETGDLVVLWDEAEVQRQFEWGERSDTHIYEVLSVWMLECGQDQLAQQCRITVKALWAQWVVVINHDHWFSSSCKSMTFMQQLTAILEPWDPGFNLTVYSNTVSLPEPLPKPGTSSDASPEEGPLGIQYPVRLSSPAAVSTSSMGSPGQHLRCYLCSPRASHEVWLAMTPPATSSSSSSPGGWP</sequence>
<dbReference type="AlphaFoldDB" id="A0A151PAJ1"/>
<evidence type="ECO:0000313" key="1">
    <source>
        <dbReference type="EMBL" id="KYO45775.1"/>
    </source>
</evidence>
<dbReference type="Proteomes" id="UP000050525">
    <property type="component" value="Unassembled WGS sequence"/>
</dbReference>
<gene>
    <name evidence="1" type="ORF">Y1Q_0021424</name>
</gene>
<accession>A0A151PAJ1</accession>
<evidence type="ECO:0000313" key="2">
    <source>
        <dbReference type="Proteomes" id="UP000050525"/>
    </source>
</evidence>
<keyword evidence="2" id="KW-1185">Reference proteome</keyword>
<organism evidence="1 2">
    <name type="scientific">Alligator mississippiensis</name>
    <name type="common">American alligator</name>
    <dbReference type="NCBI Taxonomy" id="8496"/>
    <lineage>
        <taxon>Eukaryota</taxon>
        <taxon>Metazoa</taxon>
        <taxon>Chordata</taxon>
        <taxon>Craniata</taxon>
        <taxon>Vertebrata</taxon>
        <taxon>Euteleostomi</taxon>
        <taxon>Archelosauria</taxon>
        <taxon>Archosauria</taxon>
        <taxon>Crocodylia</taxon>
        <taxon>Alligatoridae</taxon>
        <taxon>Alligatorinae</taxon>
        <taxon>Alligator</taxon>
    </lineage>
</organism>
<protein>
    <submittedName>
        <fullName evidence="1">Uncharacterized protein</fullName>
    </submittedName>
</protein>
<comment type="caution">
    <text evidence="1">The sequence shown here is derived from an EMBL/GenBank/DDBJ whole genome shotgun (WGS) entry which is preliminary data.</text>
</comment>
<reference evidence="1 2" key="1">
    <citation type="journal article" date="2012" name="Genome Biol.">
        <title>Sequencing three crocodilian genomes to illuminate the evolution of archosaurs and amniotes.</title>
        <authorList>
            <person name="St John J.A."/>
            <person name="Braun E.L."/>
            <person name="Isberg S.R."/>
            <person name="Miles L.G."/>
            <person name="Chong A.Y."/>
            <person name="Gongora J."/>
            <person name="Dalzell P."/>
            <person name="Moran C."/>
            <person name="Bed'hom B."/>
            <person name="Abzhanov A."/>
            <person name="Burgess S.C."/>
            <person name="Cooksey A.M."/>
            <person name="Castoe T.A."/>
            <person name="Crawford N.G."/>
            <person name="Densmore L.D."/>
            <person name="Drew J.C."/>
            <person name="Edwards S.V."/>
            <person name="Faircloth B.C."/>
            <person name="Fujita M.K."/>
            <person name="Greenwold M.J."/>
            <person name="Hoffmann F.G."/>
            <person name="Howard J.M."/>
            <person name="Iguchi T."/>
            <person name="Janes D.E."/>
            <person name="Khan S.Y."/>
            <person name="Kohno S."/>
            <person name="de Koning A.J."/>
            <person name="Lance S.L."/>
            <person name="McCarthy F.M."/>
            <person name="McCormack J.E."/>
            <person name="Merchant M.E."/>
            <person name="Peterson D.G."/>
            <person name="Pollock D.D."/>
            <person name="Pourmand N."/>
            <person name="Raney B.J."/>
            <person name="Roessler K.A."/>
            <person name="Sanford J.R."/>
            <person name="Sawyer R.H."/>
            <person name="Schmidt C.J."/>
            <person name="Triplett E.W."/>
            <person name="Tuberville T.D."/>
            <person name="Venegas-Anaya M."/>
            <person name="Howard J.T."/>
            <person name="Jarvis E.D."/>
            <person name="Guillette L.J.Jr."/>
            <person name="Glenn T.C."/>
            <person name="Green R.E."/>
            <person name="Ray D.A."/>
        </authorList>
    </citation>
    <scope>NUCLEOTIDE SEQUENCE [LARGE SCALE GENOMIC DNA]</scope>
    <source>
        <strain evidence="1">KSC_2009_1</strain>
    </source>
</reference>
<dbReference type="EMBL" id="AKHW03000533">
    <property type="protein sequence ID" value="KYO45775.1"/>
    <property type="molecule type" value="Genomic_DNA"/>
</dbReference>
<proteinExistence type="predicted"/>